<feature type="region of interest" description="Disordered" evidence="1">
    <location>
        <begin position="47"/>
        <end position="69"/>
    </location>
</feature>
<sequence length="92" mass="10300">MTKIVLNMPLACLRVNRLRWPQELPSRSVAKPQRQRERVGVRSALAPSGFQDTDECGSEAVSRAPRMRKPSSFQDIKVAESGGYQGCERRLG</sequence>
<dbReference type="EMBL" id="JANPWB010000012">
    <property type="protein sequence ID" value="KAJ1119333.1"/>
    <property type="molecule type" value="Genomic_DNA"/>
</dbReference>
<keyword evidence="3" id="KW-1185">Reference proteome</keyword>
<accession>A0AAV7NTA5</accession>
<name>A0AAV7NTA5_PLEWA</name>
<evidence type="ECO:0000313" key="3">
    <source>
        <dbReference type="Proteomes" id="UP001066276"/>
    </source>
</evidence>
<protein>
    <submittedName>
        <fullName evidence="2">Uncharacterized protein</fullName>
    </submittedName>
</protein>
<reference evidence="2" key="1">
    <citation type="journal article" date="2022" name="bioRxiv">
        <title>Sequencing and chromosome-scale assembly of the giantPleurodeles waltlgenome.</title>
        <authorList>
            <person name="Brown T."/>
            <person name="Elewa A."/>
            <person name="Iarovenko S."/>
            <person name="Subramanian E."/>
            <person name="Araus A.J."/>
            <person name="Petzold A."/>
            <person name="Susuki M."/>
            <person name="Suzuki K.-i.T."/>
            <person name="Hayashi T."/>
            <person name="Toyoda A."/>
            <person name="Oliveira C."/>
            <person name="Osipova E."/>
            <person name="Leigh N.D."/>
            <person name="Simon A."/>
            <person name="Yun M.H."/>
        </authorList>
    </citation>
    <scope>NUCLEOTIDE SEQUENCE</scope>
    <source>
        <strain evidence="2">20211129_DDA</strain>
        <tissue evidence="2">Liver</tissue>
    </source>
</reference>
<dbReference type="AlphaFoldDB" id="A0AAV7NTA5"/>
<comment type="caution">
    <text evidence="2">The sequence shown here is derived from an EMBL/GenBank/DDBJ whole genome shotgun (WGS) entry which is preliminary data.</text>
</comment>
<evidence type="ECO:0000313" key="2">
    <source>
        <dbReference type="EMBL" id="KAJ1119333.1"/>
    </source>
</evidence>
<gene>
    <name evidence="2" type="ORF">NDU88_007519</name>
</gene>
<organism evidence="2 3">
    <name type="scientific">Pleurodeles waltl</name>
    <name type="common">Iberian ribbed newt</name>
    <dbReference type="NCBI Taxonomy" id="8319"/>
    <lineage>
        <taxon>Eukaryota</taxon>
        <taxon>Metazoa</taxon>
        <taxon>Chordata</taxon>
        <taxon>Craniata</taxon>
        <taxon>Vertebrata</taxon>
        <taxon>Euteleostomi</taxon>
        <taxon>Amphibia</taxon>
        <taxon>Batrachia</taxon>
        <taxon>Caudata</taxon>
        <taxon>Salamandroidea</taxon>
        <taxon>Salamandridae</taxon>
        <taxon>Pleurodelinae</taxon>
        <taxon>Pleurodeles</taxon>
    </lineage>
</organism>
<dbReference type="Proteomes" id="UP001066276">
    <property type="component" value="Chromosome 8"/>
</dbReference>
<evidence type="ECO:0000256" key="1">
    <source>
        <dbReference type="SAM" id="MobiDB-lite"/>
    </source>
</evidence>
<proteinExistence type="predicted"/>